<dbReference type="InterPro" id="IPR035102">
    <property type="entry name" value="Phosphomevalonate_kinase"/>
</dbReference>
<dbReference type="InterPro" id="IPR006204">
    <property type="entry name" value="GHMP_kinase_N_dom"/>
</dbReference>
<feature type="domain" description="GHMP kinase C-terminal" evidence="9">
    <location>
        <begin position="324"/>
        <end position="407"/>
    </location>
</feature>
<name>A0A917QEV1_9NOCA</name>
<dbReference type="InterPro" id="IPR036554">
    <property type="entry name" value="GHMP_kinase_C_sf"/>
</dbReference>
<evidence type="ECO:0000256" key="1">
    <source>
        <dbReference type="ARBA" id="ARBA00005017"/>
    </source>
</evidence>
<dbReference type="PANTHER" id="PTHR31814:SF2">
    <property type="entry name" value="PHOSPHOMEVALONATE KINASE"/>
    <property type="match status" value="1"/>
</dbReference>
<keyword evidence="11" id="KW-1185">Reference proteome</keyword>
<feature type="compositionally biased region" description="Low complexity" evidence="7">
    <location>
        <begin position="80"/>
        <end position="91"/>
    </location>
</feature>
<evidence type="ECO:0000256" key="4">
    <source>
        <dbReference type="ARBA" id="ARBA00022741"/>
    </source>
</evidence>
<accession>A0A917QEV1</accession>
<evidence type="ECO:0000256" key="2">
    <source>
        <dbReference type="ARBA" id="ARBA00012958"/>
    </source>
</evidence>
<evidence type="ECO:0000256" key="5">
    <source>
        <dbReference type="ARBA" id="ARBA00022777"/>
    </source>
</evidence>
<gene>
    <name evidence="10" type="ORF">GCM10011591_18180</name>
</gene>
<dbReference type="Pfam" id="PF00288">
    <property type="entry name" value="GHMP_kinases_N"/>
    <property type="match status" value="1"/>
</dbReference>
<evidence type="ECO:0000259" key="8">
    <source>
        <dbReference type="Pfam" id="PF00288"/>
    </source>
</evidence>
<comment type="caution">
    <text evidence="10">The sequence shown here is derived from an EMBL/GenBank/DDBJ whole genome shotgun (WGS) entry which is preliminary data.</text>
</comment>
<dbReference type="SUPFAM" id="SSF54211">
    <property type="entry name" value="Ribosomal protein S5 domain 2-like"/>
    <property type="match status" value="1"/>
</dbReference>
<evidence type="ECO:0000256" key="7">
    <source>
        <dbReference type="SAM" id="MobiDB-lite"/>
    </source>
</evidence>
<keyword evidence="4" id="KW-0547">Nucleotide-binding</keyword>
<organism evidence="10 11">
    <name type="scientific">Nocardia camponoti</name>
    <dbReference type="NCBI Taxonomy" id="1616106"/>
    <lineage>
        <taxon>Bacteria</taxon>
        <taxon>Bacillati</taxon>
        <taxon>Actinomycetota</taxon>
        <taxon>Actinomycetes</taxon>
        <taxon>Mycobacteriales</taxon>
        <taxon>Nocardiaceae</taxon>
        <taxon>Nocardia</taxon>
    </lineage>
</organism>
<dbReference type="PANTHER" id="PTHR31814">
    <property type="match status" value="1"/>
</dbReference>
<dbReference type="GO" id="GO:0005524">
    <property type="term" value="F:ATP binding"/>
    <property type="evidence" value="ECO:0007669"/>
    <property type="project" value="UniProtKB-KW"/>
</dbReference>
<keyword evidence="6" id="KW-0067">ATP-binding</keyword>
<dbReference type="InterPro" id="IPR005917">
    <property type="entry name" value="Pmev_kinase_bact"/>
</dbReference>
<comment type="pathway">
    <text evidence="1">Isoprenoid biosynthesis; isopentenyl diphosphate biosynthesis via mevalonate pathway; isopentenyl diphosphate from (R)-mevalonate: step 2/3.</text>
</comment>
<dbReference type="InterPro" id="IPR013750">
    <property type="entry name" value="GHMP_kinase_C_dom"/>
</dbReference>
<evidence type="ECO:0000256" key="3">
    <source>
        <dbReference type="ARBA" id="ARBA00022679"/>
    </source>
</evidence>
<dbReference type="Proteomes" id="UP000612956">
    <property type="component" value="Unassembled WGS sequence"/>
</dbReference>
<dbReference type="EC" id="2.7.4.2" evidence="2"/>
<sequence>MSVSCRAPGKLFLVGEYAVVEPGHAAVLIAVDRFATASVSASATTVLRSDLDGGIALELARVAPSARPTHAHAASPAELATNSAGASSASTRPTHAHAASPAELATGSAASSAAARVAELASGVGITGDRGWLVPASGVVPAAFSYVFAAVTVVDRLVAERGLPARDFTLDVRAELGDADGRKFGLGSSAAVTVATVDALAEFYDLALSREDVYRLAMAATIAVNPSASGGDIAAATFGGWLAYRSPDRAQVAGLLTRGVEAALRAPWPGLLIRPLPTPTTFDVRIGWTGAPASTPDLVRAQRKAPRPTTFLADSDALVERFIAAVEADDYALASREMRSARALLTQLDQSANLGIMTDGLRALCDEAHALGLAAKSSGAGGGDCGVALSDSADHIAELHARWRAVGIEPLPVAVYAPAEFATEEVCAS</sequence>
<dbReference type="Pfam" id="PF08544">
    <property type="entry name" value="GHMP_kinases_C"/>
    <property type="match status" value="1"/>
</dbReference>
<reference evidence="10" key="2">
    <citation type="submission" date="2020-09" db="EMBL/GenBank/DDBJ databases">
        <authorList>
            <person name="Sun Q."/>
            <person name="Zhou Y."/>
        </authorList>
    </citation>
    <scope>NUCLEOTIDE SEQUENCE</scope>
    <source>
        <strain evidence="10">CGMCC 4.7278</strain>
    </source>
</reference>
<dbReference type="NCBIfam" id="TIGR01220">
    <property type="entry name" value="Pmev_kin_Gr_pos"/>
    <property type="match status" value="1"/>
</dbReference>
<evidence type="ECO:0000256" key="6">
    <source>
        <dbReference type="ARBA" id="ARBA00022840"/>
    </source>
</evidence>
<evidence type="ECO:0000313" key="10">
    <source>
        <dbReference type="EMBL" id="GGK47242.1"/>
    </source>
</evidence>
<keyword evidence="3" id="KW-0808">Transferase</keyword>
<dbReference type="SUPFAM" id="SSF55060">
    <property type="entry name" value="GHMP Kinase, C-terminal domain"/>
    <property type="match status" value="1"/>
</dbReference>
<dbReference type="RefSeq" id="WP_188828472.1">
    <property type="nucleotide sequence ID" value="NZ_BMMW01000002.1"/>
</dbReference>
<dbReference type="InterPro" id="IPR014721">
    <property type="entry name" value="Ribsml_uS5_D2-typ_fold_subgr"/>
</dbReference>
<dbReference type="AlphaFoldDB" id="A0A917QEV1"/>
<dbReference type="EMBL" id="BMMW01000002">
    <property type="protein sequence ID" value="GGK47242.1"/>
    <property type="molecule type" value="Genomic_DNA"/>
</dbReference>
<feature type="region of interest" description="Disordered" evidence="7">
    <location>
        <begin position="67"/>
        <end position="103"/>
    </location>
</feature>
<proteinExistence type="predicted"/>
<dbReference type="Gene3D" id="3.30.230.10">
    <property type="match status" value="2"/>
</dbReference>
<evidence type="ECO:0000259" key="9">
    <source>
        <dbReference type="Pfam" id="PF08544"/>
    </source>
</evidence>
<dbReference type="PRINTS" id="PR00959">
    <property type="entry name" value="MEVGALKINASE"/>
</dbReference>
<protein>
    <recommendedName>
        <fullName evidence="2">phosphomevalonate kinase</fullName>
        <ecNumber evidence="2">2.7.4.2</ecNumber>
    </recommendedName>
</protein>
<evidence type="ECO:0000313" key="11">
    <source>
        <dbReference type="Proteomes" id="UP000612956"/>
    </source>
</evidence>
<feature type="domain" description="GHMP kinase N-terminal" evidence="8">
    <location>
        <begin position="160"/>
        <end position="240"/>
    </location>
</feature>
<dbReference type="InterPro" id="IPR020568">
    <property type="entry name" value="Ribosomal_Su5_D2-typ_SF"/>
</dbReference>
<dbReference type="GO" id="GO:0004631">
    <property type="term" value="F:phosphomevalonate kinase activity"/>
    <property type="evidence" value="ECO:0007669"/>
    <property type="project" value="UniProtKB-EC"/>
</dbReference>
<dbReference type="Gene3D" id="3.30.70.890">
    <property type="entry name" value="GHMP kinase, C-terminal domain"/>
    <property type="match status" value="1"/>
</dbReference>
<keyword evidence="5" id="KW-0418">Kinase</keyword>
<reference evidence="10" key="1">
    <citation type="journal article" date="2014" name="Int. J. Syst. Evol. Microbiol.">
        <title>Complete genome sequence of Corynebacterium casei LMG S-19264T (=DSM 44701T), isolated from a smear-ripened cheese.</title>
        <authorList>
            <consortium name="US DOE Joint Genome Institute (JGI-PGF)"/>
            <person name="Walter F."/>
            <person name="Albersmeier A."/>
            <person name="Kalinowski J."/>
            <person name="Ruckert C."/>
        </authorList>
    </citation>
    <scope>NUCLEOTIDE SEQUENCE</scope>
    <source>
        <strain evidence="10">CGMCC 4.7278</strain>
    </source>
</reference>